<feature type="domain" description="DDH" evidence="1">
    <location>
        <begin position="83"/>
        <end position="225"/>
    </location>
</feature>
<keyword evidence="4" id="KW-1185">Reference proteome</keyword>
<comment type="caution">
    <text evidence="3">The sequence shown here is derived from an EMBL/GenBank/DDBJ whole genome shotgun (WGS) entry which is preliminary data.</text>
</comment>
<dbReference type="PATRIC" id="fig|29540.5.peg.1651"/>
<feature type="domain" description="DHHA1" evidence="2">
    <location>
        <begin position="287"/>
        <end position="386"/>
    </location>
</feature>
<proteinExistence type="predicted"/>
<dbReference type="InterPro" id="IPR003156">
    <property type="entry name" value="DHHA1_dom"/>
</dbReference>
<organism evidence="3 4">
    <name type="scientific">Natrialba asiatica (strain ATCC 700177 / DSM 12278 / JCM 9576 / FERM P-10747 / NBRC 102637 / 172P1)</name>
    <dbReference type="NCBI Taxonomy" id="29540"/>
    <lineage>
        <taxon>Archaea</taxon>
        <taxon>Methanobacteriati</taxon>
        <taxon>Methanobacteriota</taxon>
        <taxon>Stenosarchaea group</taxon>
        <taxon>Halobacteria</taxon>
        <taxon>Halobacteriales</taxon>
        <taxon>Natrialbaceae</taxon>
        <taxon>Natrialba</taxon>
    </lineage>
</organism>
<dbReference type="EMBL" id="AOIO01000021">
    <property type="protein sequence ID" value="ELZ02618.1"/>
    <property type="molecule type" value="Genomic_DNA"/>
</dbReference>
<evidence type="ECO:0000259" key="1">
    <source>
        <dbReference type="Pfam" id="PF01368"/>
    </source>
</evidence>
<dbReference type="SUPFAM" id="SSF64182">
    <property type="entry name" value="DHH phosphoesterases"/>
    <property type="match status" value="1"/>
</dbReference>
<dbReference type="Pfam" id="PF02272">
    <property type="entry name" value="DHHA1"/>
    <property type="match status" value="1"/>
</dbReference>
<evidence type="ECO:0000313" key="3">
    <source>
        <dbReference type="EMBL" id="ELZ02618.1"/>
    </source>
</evidence>
<dbReference type="Gene3D" id="3.90.1640.10">
    <property type="entry name" value="inorganic pyrophosphatase (n-terminal core)"/>
    <property type="match status" value="1"/>
</dbReference>
<dbReference type="PANTHER" id="PTHR47618:SF1">
    <property type="entry name" value="BIFUNCTIONAL OLIGORIBONUCLEASE AND PAP PHOSPHATASE NRNA"/>
    <property type="match status" value="1"/>
</dbReference>
<evidence type="ECO:0000313" key="4">
    <source>
        <dbReference type="Proteomes" id="UP000011554"/>
    </source>
</evidence>
<dbReference type="PANTHER" id="PTHR47618">
    <property type="entry name" value="BIFUNCTIONAL OLIGORIBONUCLEASE AND PAP PHOSPHATASE NRNA"/>
    <property type="match status" value="1"/>
</dbReference>
<dbReference type="eggNOG" id="arCOG01566">
    <property type="taxonomic scope" value="Archaea"/>
</dbReference>
<dbReference type="GO" id="GO:0003676">
    <property type="term" value="F:nucleic acid binding"/>
    <property type="evidence" value="ECO:0007669"/>
    <property type="project" value="InterPro"/>
</dbReference>
<protein>
    <submittedName>
        <fullName evidence="3">Phosphoesterase RecJ domain-containing protein</fullName>
    </submittedName>
</protein>
<dbReference type="Proteomes" id="UP000011554">
    <property type="component" value="Unassembled WGS sequence"/>
</dbReference>
<evidence type="ECO:0000259" key="2">
    <source>
        <dbReference type="Pfam" id="PF02272"/>
    </source>
</evidence>
<dbReference type="AlphaFoldDB" id="M0AXC0"/>
<gene>
    <name evidence="3" type="ORF">C481_08121</name>
</gene>
<dbReference type="InterPro" id="IPR001667">
    <property type="entry name" value="DDH_dom"/>
</dbReference>
<accession>M0AXC0</accession>
<sequence>MLVSAPHVGRAFSSRISLLERGVFVRSPYPRATPVNGEFRRDGVDTVPVTVTGFKPLFPVERVQPMSRAADLVSVLESTSSLAIVCHDNPDPDCLASAIALEAIAEEHDVDEVIITYGGEISHQQNRAFVNMLAVDVQSIEELDSDIDEFTTIAFVDHTVPGSNTALDTDIEPDIVVDHHPGEPVEAPFVDVRTEYGATATIFVEYLDSLDIDLTSRLASALLFAVHRERLDFVRDPTRREYEAALTVYPDAELDVLEQLYGSAFSPATLDAIGRAIATRDRRGSSMIASVGKTGETDALPQAADYLLNLEGVDTVLVYGIVGDAIRISGRSIDPRINMGETLTDGFGELGSVGGHHDMAGGHIGLGIFADKQGDADELLAFVSGRIAQRFFDALNLDEYSPPT</sequence>
<name>M0AXC0_NATA1</name>
<dbReference type="InterPro" id="IPR038763">
    <property type="entry name" value="DHH_sf"/>
</dbReference>
<dbReference type="STRING" id="29540.C481_08121"/>
<reference evidence="3 4" key="1">
    <citation type="journal article" date="2014" name="PLoS Genet.">
        <title>Phylogenetically driven sequencing of extremely halophilic archaea reveals strategies for static and dynamic osmo-response.</title>
        <authorList>
            <person name="Becker E.A."/>
            <person name="Seitzer P.M."/>
            <person name="Tritt A."/>
            <person name="Larsen D."/>
            <person name="Krusor M."/>
            <person name="Yao A.I."/>
            <person name="Wu D."/>
            <person name="Madern D."/>
            <person name="Eisen J.A."/>
            <person name="Darling A.E."/>
            <person name="Facciotti M.T."/>
        </authorList>
    </citation>
    <scope>NUCLEOTIDE SEQUENCE [LARGE SCALE GENOMIC DNA]</scope>
    <source>
        <strain evidence="3 4">DSM 12278</strain>
    </source>
</reference>
<dbReference type="InterPro" id="IPR051319">
    <property type="entry name" value="Oligoribo/pAp-PDE_c-di-AMP_PDE"/>
</dbReference>
<dbReference type="Pfam" id="PF01368">
    <property type="entry name" value="DHH"/>
    <property type="match status" value="1"/>
</dbReference>